<keyword evidence="1" id="KW-0040">ANK repeat</keyword>
<keyword evidence="3" id="KW-1185">Reference proteome</keyword>
<dbReference type="SUPFAM" id="SSF48403">
    <property type="entry name" value="Ankyrin repeat"/>
    <property type="match status" value="1"/>
</dbReference>
<evidence type="ECO:0000313" key="3">
    <source>
        <dbReference type="Proteomes" id="UP000193719"/>
    </source>
</evidence>
<feature type="non-terminal residue" evidence="2">
    <location>
        <position position="118"/>
    </location>
</feature>
<name>A0A1Y1V9A7_9FUNG</name>
<evidence type="ECO:0000313" key="2">
    <source>
        <dbReference type="EMBL" id="ORX50321.1"/>
    </source>
</evidence>
<reference evidence="2 3" key="1">
    <citation type="submission" date="2016-08" db="EMBL/GenBank/DDBJ databases">
        <title>Genomes of anaerobic fungi encode conserved fungal cellulosomes for biomass hydrolysis.</title>
        <authorList>
            <consortium name="DOE Joint Genome Institute"/>
            <person name="Haitjema C.H."/>
            <person name="Gilmore S.P."/>
            <person name="Henske J.K."/>
            <person name="Solomon K.V."/>
            <person name="De Groot R."/>
            <person name="Kuo A."/>
            <person name="Mondo S.J."/>
            <person name="Salamov A.A."/>
            <person name="Labutti K."/>
            <person name="Zhao Z."/>
            <person name="Chiniquy J."/>
            <person name="Barry K."/>
            <person name="Brewer H.M."/>
            <person name="Purvine S.O."/>
            <person name="Wright A.T."/>
            <person name="Boxma B."/>
            <person name="Van Alen T."/>
            <person name="Hackstein J.H."/>
            <person name="Baker S.E."/>
            <person name="Grigoriev I.V."/>
            <person name="O'Malley M.A."/>
        </authorList>
    </citation>
    <scope>NUCLEOTIDE SEQUENCE [LARGE SCALE GENOMIC DNA]</scope>
    <source>
        <strain evidence="3">finn</strain>
    </source>
</reference>
<dbReference type="PROSITE" id="PS50088">
    <property type="entry name" value="ANK_REPEAT"/>
    <property type="match status" value="1"/>
</dbReference>
<feature type="repeat" description="ANK" evidence="1">
    <location>
        <begin position="70"/>
        <end position="102"/>
    </location>
</feature>
<dbReference type="InterPro" id="IPR036770">
    <property type="entry name" value="Ankyrin_rpt-contain_sf"/>
</dbReference>
<dbReference type="AlphaFoldDB" id="A0A1Y1V9A7"/>
<dbReference type="EMBL" id="MCFH01000021">
    <property type="protein sequence ID" value="ORX50321.1"/>
    <property type="molecule type" value="Genomic_DNA"/>
</dbReference>
<comment type="caution">
    <text evidence="2">The sequence shown here is derived from an EMBL/GenBank/DDBJ whole genome shotgun (WGS) entry which is preliminary data.</text>
</comment>
<evidence type="ECO:0000256" key="1">
    <source>
        <dbReference type="PROSITE-ProRule" id="PRU00023"/>
    </source>
</evidence>
<protein>
    <submittedName>
        <fullName evidence="2">Uncharacterized protein</fullName>
    </submittedName>
</protein>
<accession>A0A1Y1V9A7</accession>
<organism evidence="2 3">
    <name type="scientific">Piromyces finnis</name>
    <dbReference type="NCBI Taxonomy" id="1754191"/>
    <lineage>
        <taxon>Eukaryota</taxon>
        <taxon>Fungi</taxon>
        <taxon>Fungi incertae sedis</taxon>
        <taxon>Chytridiomycota</taxon>
        <taxon>Chytridiomycota incertae sedis</taxon>
        <taxon>Neocallimastigomycetes</taxon>
        <taxon>Neocallimastigales</taxon>
        <taxon>Neocallimastigaceae</taxon>
        <taxon>Piromyces</taxon>
    </lineage>
</organism>
<dbReference type="Gene3D" id="1.25.40.20">
    <property type="entry name" value="Ankyrin repeat-containing domain"/>
    <property type="match status" value="1"/>
</dbReference>
<reference evidence="2 3" key="2">
    <citation type="submission" date="2016-08" db="EMBL/GenBank/DDBJ databases">
        <title>Pervasive Adenine N6-methylation of Active Genes in Fungi.</title>
        <authorList>
            <consortium name="DOE Joint Genome Institute"/>
            <person name="Mondo S.J."/>
            <person name="Dannebaum R.O."/>
            <person name="Kuo R.C."/>
            <person name="Labutti K."/>
            <person name="Haridas S."/>
            <person name="Kuo A."/>
            <person name="Salamov A."/>
            <person name="Ahrendt S.R."/>
            <person name="Lipzen A."/>
            <person name="Sullivan W."/>
            <person name="Andreopoulos W.B."/>
            <person name="Clum A."/>
            <person name="Lindquist E."/>
            <person name="Daum C."/>
            <person name="Ramamoorthy G.K."/>
            <person name="Gryganskyi A."/>
            <person name="Culley D."/>
            <person name="Magnuson J.K."/>
            <person name="James T.Y."/>
            <person name="O'Malley M.A."/>
            <person name="Stajich J.E."/>
            <person name="Spatafora J.W."/>
            <person name="Visel A."/>
            <person name="Grigoriev I.V."/>
        </authorList>
    </citation>
    <scope>NUCLEOTIDE SEQUENCE [LARGE SCALE GENOMIC DNA]</scope>
    <source>
        <strain evidence="3">finn</strain>
    </source>
</reference>
<dbReference type="OrthoDB" id="20052at2759"/>
<sequence length="118" mass="13765">MNGYNQLVLSINKCNVKELKSFIYENKTILKGLNNKSFDILIYVIEINAPLNIIKVILHEYKNVNFEIKGNRIPLFLALQKNNFALADLLIKNNADINYNDSYGNNILIYLYFNKYLN</sequence>
<dbReference type="InterPro" id="IPR002110">
    <property type="entry name" value="Ankyrin_rpt"/>
</dbReference>
<dbReference type="Proteomes" id="UP000193719">
    <property type="component" value="Unassembled WGS sequence"/>
</dbReference>
<proteinExistence type="predicted"/>
<gene>
    <name evidence="2" type="ORF">BCR36DRAFT_290270</name>
</gene>